<accession>G7YTQ4</accession>
<dbReference type="Proteomes" id="UP000008909">
    <property type="component" value="Unassembled WGS sequence"/>
</dbReference>
<name>G7YTQ4_CLOSI</name>
<feature type="region of interest" description="Disordered" evidence="1">
    <location>
        <begin position="509"/>
        <end position="531"/>
    </location>
</feature>
<evidence type="ECO:0000313" key="3">
    <source>
        <dbReference type="Proteomes" id="UP000008909"/>
    </source>
</evidence>
<reference key="2">
    <citation type="submission" date="2011-10" db="EMBL/GenBank/DDBJ databases">
        <title>The genome and transcriptome sequence of Clonorchis sinensis provide insights into the carcinogenic liver fluke.</title>
        <authorList>
            <person name="Wang X."/>
            <person name="Huang Y."/>
            <person name="Chen W."/>
            <person name="Liu H."/>
            <person name="Guo L."/>
            <person name="Chen Y."/>
            <person name="Luo F."/>
            <person name="Zhou W."/>
            <person name="Sun J."/>
            <person name="Mao Q."/>
            <person name="Liang P."/>
            <person name="Zhou C."/>
            <person name="Tian Y."/>
            <person name="Men J."/>
            <person name="Lv X."/>
            <person name="Huang L."/>
            <person name="Zhou J."/>
            <person name="Hu Y."/>
            <person name="Li R."/>
            <person name="Zhang F."/>
            <person name="Lei H."/>
            <person name="Li X."/>
            <person name="Hu X."/>
            <person name="Liang C."/>
            <person name="Xu J."/>
            <person name="Wu Z."/>
            <person name="Yu X."/>
        </authorList>
    </citation>
    <scope>NUCLEOTIDE SEQUENCE</scope>
    <source>
        <strain>Henan</strain>
    </source>
</reference>
<gene>
    <name evidence="2" type="ORF">CLF_110629</name>
</gene>
<keyword evidence="3" id="KW-1185">Reference proteome</keyword>
<dbReference type="EMBL" id="DF144224">
    <property type="protein sequence ID" value="GAA56334.1"/>
    <property type="molecule type" value="Genomic_DNA"/>
</dbReference>
<dbReference type="AlphaFoldDB" id="G7YTQ4"/>
<organism evidence="2 3">
    <name type="scientific">Clonorchis sinensis</name>
    <name type="common">Chinese liver fluke</name>
    <dbReference type="NCBI Taxonomy" id="79923"/>
    <lineage>
        <taxon>Eukaryota</taxon>
        <taxon>Metazoa</taxon>
        <taxon>Spiralia</taxon>
        <taxon>Lophotrochozoa</taxon>
        <taxon>Platyhelminthes</taxon>
        <taxon>Trematoda</taxon>
        <taxon>Digenea</taxon>
        <taxon>Opisthorchiida</taxon>
        <taxon>Opisthorchiata</taxon>
        <taxon>Opisthorchiidae</taxon>
        <taxon>Clonorchis</taxon>
    </lineage>
</organism>
<proteinExistence type="predicted"/>
<reference evidence="2" key="1">
    <citation type="journal article" date="2011" name="Genome Biol.">
        <title>The draft genome of the carcinogenic human liver fluke Clonorchis sinensis.</title>
        <authorList>
            <person name="Wang X."/>
            <person name="Chen W."/>
            <person name="Huang Y."/>
            <person name="Sun J."/>
            <person name="Men J."/>
            <person name="Liu H."/>
            <person name="Luo F."/>
            <person name="Guo L."/>
            <person name="Lv X."/>
            <person name="Deng C."/>
            <person name="Zhou C."/>
            <person name="Fan Y."/>
            <person name="Li X."/>
            <person name="Huang L."/>
            <person name="Hu Y."/>
            <person name="Liang C."/>
            <person name="Hu X."/>
            <person name="Xu J."/>
            <person name="Yu X."/>
        </authorList>
    </citation>
    <scope>NUCLEOTIDE SEQUENCE [LARGE SCALE GENOMIC DNA]</scope>
    <source>
        <strain evidence="2">Henan</strain>
    </source>
</reference>
<sequence length="531" mass="58956">MAYVNRSLLVVWCMRLVSMYKDAFVLGLVAVCDWAACKLCGSYANAWSQLIFQRTNKMWQQSWRGHQICDMNALKAPGDSAPPKQLPIPPVVLYSDGNGVIMPDGPISEIQRRYYQDCTSDFTSALDMSIRLRVITGLTLPGELRFRASYGGRCIPNNHPIACLRFKDSGPVTDPVNIADHLNAYFASCYLPIPPNSEPLLTAASLQTLNGQVYYACIWNNLSEQLRSITHRHTFSQSVDKFLTCETAAALLNTQLPPDLLYESVRLVLEYHTSLLPPRMKQGTNVLKNIRRYATNVAAAFQKFPKTDNIRSAVSESGKTGASENEQLMENFEWYLSAIAITIANVGDSHLGREVSRRIPSKDQRRSNSTVAFSAAENISTKMCGKVAKQLLAGELIHLGRHKGRGVWREKNGLHAPGKPDRYRSCKRTQHRGVQVPIQIKLSRMATVSRLLSFGSGQGLLSGEVVLNGLLFRKERSVPDRHLSTCVLARNDSVFGGCTTIGERQLLNDKNKTDPGKLGNSLAPVYQSVNP</sequence>
<protein>
    <submittedName>
        <fullName evidence="2">Uncharacterized protein</fullName>
    </submittedName>
</protein>
<evidence type="ECO:0000256" key="1">
    <source>
        <dbReference type="SAM" id="MobiDB-lite"/>
    </source>
</evidence>
<evidence type="ECO:0000313" key="2">
    <source>
        <dbReference type="EMBL" id="GAA56334.1"/>
    </source>
</evidence>